<evidence type="ECO:0000256" key="2">
    <source>
        <dbReference type="ARBA" id="ARBA00009142"/>
    </source>
</evidence>
<accession>A0A4R2NBM7</accession>
<feature type="transmembrane region" description="Helical" evidence="6">
    <location>
        <begin position="81"/>
        <end position="100"/>
    </location>
</feature>
<dbReference type="OrthoDB" id="457670at2"/>
<evidence type="ECO:0000256" key="3">
    <source>
        <dbReference type="ARBA" id="ARBA00022692"/>
    </source>
</evidence>
<keyword evidence="6" id="KW-1003">Cell membrane</keyword>
<name>A0A4R2NBM7_9PAST</name>
<keyword evidence="4 6" id="KW-1133">Transmembrane helix</keyword>
<feature type="transmembrane region" description="Helical" evidence="6">
    <location>
        <begin position="147"/>
        <end position="172"/>
    </location>
</feature>
<dbReference type="EMBL" id="SLXJ01000002">
    <property type="protein sequence ID" value="TCP18470.1"/>
    <property type="molecule type" value="Genomic_DNA"/>
</dbReference>
<feature type="transmembrane region" description="Helical" evidence="6">
    <location>
        <begin position="47"/>
        <end position="69"/>
    </location>
</feature>
<feature type="transmembrane region" description="Helical" evidence="6">
    <location>
        <begin position="216"/>
        <end position="234"/>
    </location>
</feature>
<comment type="caution">
    <text evidence="7">The sequence shown here is derived from an EMBL/GenBank/DDBJ whole genome shotgun (WGS) entry which is preliminary data.</text>
</comment>
<dbReference type="AlphaFoldDB" id="A0A4R2NBM7"/>
<comment type="similarity">
    <text evidence="2 6">Belongs to the 4-toluene sulfonate uptake permease (TSUP) (TC 2.A.102) family.</text>
</comment>
<evidence type="ECO:0000256" key="6">
    <source>
        <dbReference type="RuleBase" id="RU363041"/>
    </source>
</evidence>
<gene>
    <name evidence="7" type="ORF">EV693_102150</name>
</gene>
<dbReference type="PANTHER" id="PTHR43483">
    <property type="entry name" value="MEMBRANE TRANSPORTER PROTEIN HI_0806-RELATED"/>
    <property type="match status" value="1"/>
</dbReference>
<keyword evidence="8" id="KW-1185">Reference proteome</keyword>
<proteinExistence type="inferred from homology"/>
<keyword evidence="3 6" id="KW-0812">Transmembrane</keyword>
<reference evidence="7 8" key="1">
    <citation type="submission" date="2019-03" db="EMBL/GenBank/DDBJ databases">
        <title>Genomic Encyclopedia of Type Strains, Phase IV (KMG-IV): sequencing the most valuable type-strain genomes for metagenomic binning, comparative biology and taxonomic classification.</title>
        <authorList>
            <person name="Goeker M."/>
        </authorList>
    </citation>
    <scope>NUCLEOTIDE SEQUENCE [LARGE SCALE GENOMIC DNA]</scope>
    <source>
        <strain evidence="7 8">DSM 16380</strain>
    </source>
</reference>
<dbReference type="GO" id="GO:0005886">
    <property type="term" value="C:plasma membrane"/>
    <property type="evidence" value="ECO:0007669"/>
    <property type="project" value="UniProtKB-SubCell"/>
</dbReference>
<dbReference type="Pfam" id="PF01925">
    <property type="entry name" value="TauE"/>
    <property type="match status" value="1"/>
</dbReference>
<dbReference type="PANTHER" id="PTHR43483:SF3">
    <property type="entry name" value="MEMBRANE TRANSPORTER PROTEIN HI_0806-RELATED"/>
    <property type="match status" value="1"/>
</dbReference>
<dbReference type="RefSeq" id="WP_132500718.1">
    <property type="nucleotide sequence ID" value="NZ_LVXA01000001.1"/>
</dbReference>
<feature type="transmembrane region" description="Helical" evidence="6">
    <location>
        <begin position="184"/>
        <end position="204"/>
    </location>
</feature>
<dbReference type="InterPro" id="IPR002781">
    <property type="entry name" value="TM_pro_TauE-like"/>
</dbReference>
<evidence type="ECO:0000313" key="7">
    <source>
        <dbReference type="EMBL" id="TCP18470.1"/>
    </source>
</evidence>
<evidence type="ECO:0000256" key="1">
    <source>
        <dbReference type="ARBA" id="ARBA00004141"/>
    </source>
</evidence>
<feature type="transmembrane region" description="Helical" evidence="6">
    <location>
        <begin position="6"/>
        <end position="35"/>
    </location>
</feature>
<evidence type="ECO:0000256" key="5">
    <source>
        <dbReference type="ARBA" id="ARBA00023136"/>
    </source>
</evidence>
<keyword evidence="5 6" id="KW-0472">Membrane</keyword>
<evidence type="ECO:0000313" key="8">
    <source>
        <dbReference type="Proteomes" id="UP000295537"/>
    </source>
</evidence>
<feature type="transmembrane region" description="Helical" evidence="6">
    <location>
        <begin position="246"/>
        <end position="268"/>
    </location>
</feature>
<sequence length="269" mass="28274">MLELFIAFLVLGAIAGFLAGLFGIGGGMIIVPTLVYLLPKIGVPDQLLMPMALGTSFSTIVLTTFSAAQRHHKHGNVSWSIVPYFAPALMIAVFVSGLVVSGLPKHIMTKIFGMMICYSSIKMFLSLRTKKAPTATQTAPTLTKSSLITAGSIIGVLSSFAGIAGGAFIVPFLNGRGIEIKRAIGTSSLCGGLLGLAGTISFIISGWHNPQLPDYALGYVYLPALFGIMIASVFTSKLGANMANVLPVATLKKAFAVMLLCIAINMFLK</sequence>
<organism evidence="7 8">
    <name type="scientific">Nicoletella semolina</name>
    <dbReference type="NCBI Taxonomy" id="271160"/>
    <lineage>
        <taxon>Bacteria</taxon>
        <taxon>Pseudomonadati</taxon>
        <taxon>Pseudomonadota</taxon>
        <taxon>Gammaproteobacteria</taxon>
        <taxon>Pasteurellales</taxon>
        <taxon>Pasteurellaceae</taxon>
        <taxon>Nicoletella</taxon>
    </lineage>
</organism>
<protein>
    <recommendedName>
        <fullName evidence="6">Probable membrane transporter protein</fullName>
    </recommendedName>
</protein>
<comment type="subcellular location">
    <subcellularLocation>
        <location evidence="6">Cell membrane</location>
        <topology evidence="6">Multi-pass membrane protein</topology>
    </subcellularLocation>
    <subcellularLocation>
        <location evidence="1">Membrane</location>
        <topology evidence="1">Multi-pass membrane protein</topology>
    </subcellularLocation>
</comment>
<evidence type="ECO:0000256" key="4">
    <source>
        <dbReference type="ARBA" id="ARBA00022989"/>
    </source>
</evidence>
<dbReference type="Proteomes" id="UP000295537">
    <property type="component" value="Unassembled WGS sequence"/>
</dbReference>